<evidence type="ECO:0000256" key="2">
    <source>
        <dbReference type="ARBA" id="ARBA00022723"/>
    </source>
</evidence>
<keyword evidence="3 7" id="KW-0560">Oxidoreductase</keyword>
<dbReference type="InterPro" id="IPR017972">
    <property type="entry name" value="Cyt_P450_CS"/>
</dbReference>
<evidence type="ECO:0000313" key="9">
    <source>
        <dbReference type="EMBL" id="RDX61878.1"/>
    </source>
</evidence>
<dbReference type="GO" id="GO:0005506">
    <property type="term" value="F:iron ion binding"/>
    <property type="evidence" value="ECO:0007669"/>
    <property type="project" value="InterPro"/>
</dbReference>
<dbReference type="InterPro" id="IPR050651">
    <property type="entry name" value="Plant_Cytochrome_P450_Monoox"/>
</dbReference>
<comment type="caution">
    <text evidence="9">The sequence shown here is derived from an EMBL/GenBank/DDBJ whole genome shotgun (WGS) entry which is preliminary data.</text>
</comment>
<dbReference type="InterPro" id="IPR036396">
    <property type="entry name" value="Cyt_P450_sf"/>
</dbReference>
<reference evidence="9" key="1">
    <citation type="submission" date="2018-05" db="EMBL/GenBank/DDBJ databases">
        <title>Draft genome of Mucuna pruriens seed.</title>
        <authorList>
            <person name="Nnadi N.E."/>
            <person name="Vos R."/>
            <person name="Hasami M.H."/>
            <person name="Devisetty U.K."/>
            <person name="Aguiy J.C."/>
        </authorList>
    </citation>
    <scope>NUCLEOTIDE SEQUENCE [LARGE SCALE GENOMIC DNA]</scope>
    <source>
        <strain evidence="9">JCA_2017</strain>
    </source>
</reference>
<dbReference type="GO" id="GO:0020037">
    <property type="term" value="F:heme binding"/>
    <property type="evidence" value="ECO:0007669"/>
    <property type="project" value="InterPro"/>
</dbReference>
<evidence type="ECO:0000256" key="3">
    <source>
        <dbReference type="ARBA" id="ARBA00023002"/>
    </source>
</evidence>
<evidence type="ECO:0000256" key="5">
    <source>
        <dbReference type="ARBA" id="ARBA00023033"/>
    </source>
</evidence>
<dbReference type="STRING" id="157652.A0A371E757"/>
<dbReference type="GO" id="GO:0004497">
    <property type="term" value="F:monooxygenase activity"/>
    <property type="evidence" value="ECO:0007669"/>
    <property type="project" value="UniProtKB-KW"/>
</dbReference>
<dbReference type="PANTHER" id="PTHR47947">
    <property type="entry name" value="CYTOCHROME P450 82C3-RELATED"/>
    <property type="match status" value="1"/>
</dbReference>
<feature type="binding site" description="axial binding residue" evidence="6">
    <location>
        <position position="273"/>
    </location>
    <ligand>
        <name>heme</name>
        <dbReference type="ChEBI" id="CHEBI:30413"/>
    </ligand>
    <ligandPart>
        <name>Fe</name>
        <dbReference type="ChEBI" id="CHEBI:18248"/>
    </ligandPart>
</feature>
<dbReference type="PRINTS" id="PR00385">
    <property type="entry name" value="P450"/>
</dbReference>
<dbReference type="OrthoDB" id="2789670at2759"/>
<dbReference type="Gene3D" id="1.10.630.10">
    <property type="entry name" value="Cytochrome P450"/>
    <property type="match status" value="1"/>
</dbReference>
<evidence type="ECO:0000256" key="6">
    <source>
        <dbReference type="PIRSR" id="PIRSR602401-1"/>
    </source>
</evidence>
<dbReference type="InterPro" id="IPR002401">
    <property type="entry name" value="Cyt_P450_E_grp-I"/>
</dbReference>
<sequence>MLLLFFSTYTRTSSFSILEPSRWAPRAPSWSRSSAAPPRLHHNPPCASSSSNAPKRRRWGGERETARQNEEERDGALGLRNAMEAKDNSSPTSSSQLHSKALNFTGVGESFTGVPRKFYRSPTVGANTIIAGGTDTSNTALTWAVCLILKNPLVIQKVKAELDIQIGKERYLSESDISKLIYLQAIVKETLRLHPPVPLSAPHEFTEDCTLSGYNIKKGTRLITNIWKIHTYLNVWSDPIEFKPERFLTTHKDINMRGHHFDLLPFGSGRRICPGIFFGLQMLFELGACIVNR</sequence>
<dbReference type="Pfam" id="PF00067">
    <property type="entry name" value="p450"/>
    <property type="match status" value="1"/>
</dbReference>
<accession>A0A371E757</accession>
<dbReference type="GO" id="GO:0016705">
    <property type="term" value="F:oxidoreductase activity, acting on paired donors, with incorporation or reduction of molecular oxygen"/>
    <property type="evidence" value="ECO:0007669"/>
    <property type="project" value="InterPro"/>
</dbReference>
<keyword evidence="1 6" id="KW-0349">Heme</keyword>
<dbReference type="PANTHER" id="PTHR47947:SF18">
    <property type="entry name" value="CYTOCHROME P450 82A2"/>
    <property type="match status" value="1"/>
</dbReference>
<keyword evidence="5 7" id="KW-0503">Monooxygenase</keyword>
<feature type="non-terminal residue" evidence="9">
    <location>
        <position position="1"/>
    </location>
</feature>
<evidence type="ECO:0000256" key="4">
    <source>
        <dbReference type="ARBA" id="ARBA00023004"/>
    </source>
</evidence>
<dbReference type="PRINTS" id="PR00463">
    <property type="entry name" value="EP450I"/>
</dbReference>
<feature type="compositionally biased region" description="Basic and acidic residues" evidence="8">
    <location>
        <begin position="59"/>
        <end position="70"/>
    </location>
</feature>
<feature type="compositionally biased region" description="Low complexity" evidence="8">
    <location>
        <begin position="25"/>
        <end position="38"/>
    </location>
</feature>
<keyword evidence="10" id="KW-1185">Reference proteome</keyword>
<feature type="region of interest" description="Disordered" evidence="8">
    <location>
        <begin position="25"/>
        <end position="76"/>
    </location>
</feature>
<dbReference type="EMBL" id="QJKJ01015846">
    <property type="protein sequence ID" value="RDX61878.1"/>
    <property type="molecule type" value="Genomic_DNA"/>
</dbReference>
<evidence type="ECO:0000256" key="1">
    <source>
        <dbReference type="ARBA" id="ARBA00022617"/>
    </source>
</evidence>
<dbReference type="PROSITE" id="PS00086">
    <property type="entry name" value="CYTOCHROME_P450"/>
    <property type="match status" value="1"/>
</dbReference>
<dbReference type="Proteomes" id="UP000257109">
    <property type="component" value="Unassembled WGS sequence"/>
</dbReference>
<dbReference type="AlphaFoldDB" id="A0A371E757"/>
<gene>
    <name evidence="9" type="primary">CYP82A4</name>
    <name evidence="9" type="ORF">CR513_59850</name>
</gene>
<organism evidence="9 10">
    <name type="scientific">Mucuna pruriens</name>
    <name type="common">Velvet bean</name>
    <name type="synonym">Dolichos pruriens</name>
    <dbReference type="NCBI Taxonomy" id="157652"/>
    <lineage>
        <taxon>Eukaryota</taxon>
        <taxon>Viridiplantae</taxon>
        <taxon>Streptophyta</taxon>
        <taxon>Embryophyta</taxon>
        <taxon>Tracheophyta</taxon>
        <taxon>Spermatophyta</taxon>
        <taxon>Magnoliopsida</taxon>
        <taxon>eudicotyledons</taxon>
        <taxon>Gunneridae</taxon>
        <taxon>Pentapetalae</taxon>
        <taxon>rosids</taxon>
        <taxon>fabids</taxon>
        <taxon>Fabales</taxon>
        <taxon>Fabaceae</taxon>
        <taxon>Papilionoideae</taxon>
        <taxon>50 kb inversion clade</taxon>
        <taxon>NPAAA clade</taxon>
        <taxon>indigoferoid/millettioid clade</taxon>
        <taxon>Phaseoleae</taxon>
        <taxon>Mucuna</taxon>
    </lineage>
</organism>
<evidence type="ECO:0000313" key="10">
    <source>
        <dbReference type="Proteomes" id="UP000257109"/>
    </source>
</evidence>
<protein>
    <submittedName>
        <fullName evidence="9">Cytochrome P450 82A4</fullName>
    </submittedName>
</protein>
<evidence type="ECO:0000256" key="8">
    <source>
        <dbReference type="SAM" id="MobiDB-lite"/>
    </source>
</evidence>
<evidence type="ECO:0000256" key="7">
    <source>
        <dbReference type="RuleBase" id="RU000461"/>
    </source>
</evidence>
<dbReference type="InterPro" id="IPR001128">
    <property type="entry name" value="Cyt_P450"/>
</dbReference>
<comment type="cofactor">
    <cofactor evidence="6">
        <name>heme</name>
        <dbReference type="ChEBI" id="CHEBI:30413"/>
    </cofactor>
</comment>
<dbReference type="SUPFAM" id="SSF48264">
    <property type="entry name" value="Cytochrome P450"/>
    <property type="match status" value="1"/>
</dbReference>
<proteinExistence type="inferred from homology"/>
<comment type="similarity">
    <text evidence="7">Belongs to the cytochrome P450 family.</text>
</comment>
<name>A0A371E757_MUCPR</name>
<keyword evidence="2 6" id="KW-0479">Metal-binding</keyword>
<keyword evidence="4 6" id="KW-0408">Iron</keyword>